<dbReference type="AlphaFoldDB" id="D0LMJ7"/>
<proteinExistence type="predicted"/>
<evidence type="ECO:0008006" key="5">
    <source>
        <dbReference type="Google" id="ProtNLM"/>
    </source>
</evidence>
<feature type="chain" id="PRO_5003011503" description="Secreted protein" evidence="2">
    <location>
        <begin position="26"/>
        <end position="273"/>
    </location>
</feature>
<dbReference type="KEGG" id="hoh:Hoch_6210"/>
<feature type="signal peptide" evidence="2">
    <location>
        <begin position="1"/>
        <end position="25"/>
    </location>
</feature>
<evidence type="ECO:0000256" key="2">
    <source>
        <dbReference type="SAM" id="SignalP"/>
    </source>
</evidence>
<accession>D0LMJ7</accession>
<dbReference type="EMBL" id="CP001804">
    <property type="protein sequence ID" value="ACY18684.1"/>
    <property type="molecule type" value="Genomic_DNA"/>
</dbReference>
<reference evidence="3 4" key="1">
    <citation type="journal article" date="2010" name="Stand. Genomic Sci.">
        <title>Complete genome sequence of Haliangium ochraceum type strain (SMP-2).</title>
        <authorList>
            <consortium name="US DOE Joint Genome Institute (JGI-PGF)"/>
            <person name="Ivanova N."/>
            <person name="Daum C."/>
            <person name="Lang E."/>
            <person name="Abt B."/>
            <person name="Kopitz M."/>
            <person name="Saunders E."/>
            <person name="Lapidus A."/>
            <person name="Lucas S."/>
            <person name="Glavina Del Rio T."/>
            <person name="Nolan M."/>
            <person name="Tice H."/>
            <person name="Copeland A."/>
            <person name="Cheng J.F."/>
            <person name="Chen F."/>
            <person name="Bruce D."/>
            <person name="Goodwin L."/>
            <person name="Pitluck S."/>
            <person name="Mavromatis K."/>
            <person name="Pati A."/>
            <person name="Mikhailova N."/>
            <person name="Chen A."/>
            <person name="Palaniappan K."/>
            <person name="Land M."/>
            <person name="Hauser L."/>
            <person name="Chang Y.J."/>
            <person name="Jeffries C.D."/>
            <person name="Detter J.C."/>
            <person name="Brettin T."/>
            <person name="Rohde M."/>
            <person name="Goker M."/>
            <person name="Bristow J."/>
            <person name="Markowitz V."/>
            <person name="Eisen J.A."/>
            <person name="Hugenholtz P."/>
            <person name="Kyrpides N.C."/>
            <person name="Klenk H.P."/>
        </authorList>
    </citation>
    <scope>NUCLEOTIDE SEQUENCE [LARGE SCALE GENOMIC DNA]</scope>
    <source>
        <strain evidence="4">DSM 14365 / CIP 107738 / JCM 11303 / AJ 13395 / SMP-2</strain>
    </source>
</reference>
<organism evidence="3 4">
    <name type="scientific">Haliangium ochraceum (strain DSM 14365 / JCM 11303 / SMP-2)</name>
    <dbReference type="NCBI Taxonomy" id="502025"/>
    <lineage>
        <taxon>Bacteria</taxon>
        <taxon>Pseudomonadati</taxon>
        <taxon>Myxococcota</taxon>
        <taxon>Polyangia</taxon>
        <taxon>Haliangiales</taxon>
        <taxon>Kofleriaceae</taxon>
        <taxon>Haliangium</taxon>
    </lineage>
</organism>
<dbReference type="STRING" id="502025.Hoch_6210"/>
<name>D0LMJ7_HALO1</name>
<sequence>MQTSPPIGMFLACCVLLLSSSAALAQTAPTQAPPVQTPQATSPQSAEEIELPSFEQQALELATTLAKRGLRRFRRSWTFGPTFGLLGGYSNDSDTALGFSAGLSIYKFDIPLIPSPSDLKSLLVDRARQELTARLKARVLRGEPVEPLVVEELAREVWRDVVDLFLLGHRPKTFEKPGLAGRVLVERFDDTWAGTLLISYGIGPVYLGLGTGIAWESQIVPRGQLELSLPLVLSSSLRTPVAELHLGINTPFTDRDVFPTYLTGGLRLSLDII</sequence>
<dbReference type="HOGENOM" id="CLU_1018503_0_0_7"/>
<evidence type="ECO:0000256" key="1">
    <source>
        <dbReference type="SAM" id="MobiDB-lite"/>
    </source>
</evidence>
<evidence type="ECO:0000313" key="4">
    <source>
        <dbReference type="Proteomes" id="UP000001880"/>
    </source>
</evidence>
<dbReference type="Proteomes" id="UP000001880">
    <property type="component" value="Chromosome"/>
</dbReference>
<feature type="region of interest" description="Disordered" evidence="1">
    <location>
        <begin position="29"/>
        <end position="49"/>
    </location>
</feature>
<evidence type="ECO:0000313" key="3">
    <source>
        <dbReference type="EMBL" id="ACY18684.1"/>
    </source>
</evidence>
<keyword evidence="4" id="KW-1185">Reference proteome</keyword>
<keyword evidence="2" id="KW-0732">Signal</keyword>
<protein>
    <recommendedName>
        <fullName evidence="5">Secreted protein</fullName>
    </recommendedName>
</protein>
<gene>
    <name evidence="3" type="ordered locus">Hoch_6210</name>
</gene>
<dbReference type="RefSeq" id="WP_012831276.1">
    <property type="nucleotide sequence ID" value="NC_013440.1"/>
</dbReference>